<gene>
    <name evidence="1" type="ORF">BZZ03_01180</name>
</gene>
<accession>A0A252CFJ0</accession>
<sequence>MNFVLLSDRHFSHFLGILRKKHLPEKASAKKIEYSLFIQKDLIFMFTTLLASLDQFKSFIFSRISFSKDAVK</sequence>
<evidence type="ECO:0000313" key="2">
    <source>
        <dbReference type="Proteomes" id="UP000194606"/>
    </source>
</evidence>
<reference evidence="1 2" key="1">
    <citation type="submission" date="2017-02" db="EMBL/GenBank/DDBJ databases">
        <authorList>
            <person name="Peterson S.W."/>
        </authorList>
    </citation>
    <scope>NUCLEOTIDE SEQUENCE [LARGE SCALE GENOMIC DNA]</scope>
    <source>
        <strain evidence="1">159469</strain>
    </source>
</reference>
<organism evidence="1 2">
    <name type="scientific">Lactococcus petauri</name>
    <dbReference type="NCBI Taxonomy" id="1940789"/>
    <lineage>
        <taxon>Bacteria</taxon>
        <taxon>Bacillati</taxon>
        <taxon>Bacillota</taxon>
        <taxon>Bacilli</taxon>
        <taxon>Lactobacillales</taxon>
        <taxon>Streptococcaceae</taxon>
        <taxon>Lactococcus</taxon>
    </lineage>
</organism>
<dbReference type="EMBL" id="MUIZ01000001">
    <property type="protein sequence ID" value="OUK05357.1"/>
    <property type="molecule type" value="Genomic_DNA"/>
</dbReference>
<dbReference type="Proteomes" id="UP000194606">
    <property type="component" value="Unassembled WGS sequence"/>
</dbReference>
<comment type="caution">
    <text evidence="1">The sequence shown here is derived from an EMBL/GenBank/DDBJ whole genome shotgun (WGS) entry which is preliminary data.</text>
</comment>
<protein>
    <submittedName>
        <fullName evidence="1">Uncharacterized protein</fullName>
    </submittedName>
</protein>
<dbReference type="AlphaFoldDB" id="A0A252CFJ0"/>
<evidence type="ECO:0000313" key="1">
    <source>
        <dbReference type="EMBL" id="OUK05357.1"/>
    </source>
</evidence>
<proteinExistence type="predicted"/>
<name>A0A252CFJ0_9LACT</name>